<dbReference type="PANTHER" id="PTHR47996:SF3">
    <property type="entry name" value="TRANSCRIPTION FACTOR DUO1"/>
    <property type="match status" value="1"/>
</dbReference>
<dbReference type="AlphaFoldDB" id="A0AA38TZX0"/>
<evidence type="ECO:0000259" key="5">
    <source>
        <dbReference type="PROSITE" id="PS51294"/>
    </source>
</evidence>
<feature type="compositionally biased region" description="Basic and acidic residues" evidence="3">
    <location>
        <begin position="121"/>
        <end position="136"/>
    </location>
</feature>
<dbReference type="InterPro" id="IPR001005">
    <property type="entry name" value="SANT/Myb"/>
</dbReference>
<dbReference type="GO" id="GO:0005634">
    <property type="term" value="C:nucleus"/>
    <property type="evidence" value="ECO:0007669"/>
    <property type="project" value="UniProtKB-SubCell"/>
</dbReference>
<dbReference type="InterPro" id="IPR057136">
    <property type="entry name" value="At2g35280_TPR_dom"/>
</dbReference>
<keyword evidence="2" id="KW-0539">Nucleus</keyword>
<sequence length="340" mass="39654">MEEIRNLHPNLKTGVNFSADEERQLIELQREFGNKWERIAKYFRGRTNYHVKNFWRNRQRRLVRALRKLPALPPPSPPTQKFRRCLNAPPVLRKLPTSEVNSLMNNLFLTKKKTMISSSRSHGEKQIRKPDRKPKATTDSLPKDLLVNVLAKVASSSFTDLFNAKLWDYLEAAEDEYIFQHVSIEKFPIVDWVPPPVEKLSFLARCFCNGNPRRYSDEEWYIKYFSLTRVESGLEYLKKATEKSLPEATYAFGMLLLSRGDKSGLNLLNSGSRDWNTQDCRDKVKSVLSQIWVKNKIPPQPNFFNCHPVEIRGFDQQAFGCDSCMWYRELRVFSKIVNGA</sequence>
<dbReference type="InterPro" id="IPR009057">
    <property type="entry name" value="Homeodomain-like_sf"/>
</dbReference>
<evidence type="ECO:0000256" key="1">
    <source>
        <dbReference type="ARBA" id="ARBA00004123"/>
    </source>
</evidence>
<evidence type="ECO:0000256" key="2">
    <source>
        <dbReference type="ARBA" id="ARBA00023242"/>
    </source>
</evidence>
<dbReference type="Pfam" id="PF23310">
    <property type="entry name" value="TPR_27"/>
    <property type="match status" value="1"/>
</dbReference>
<protein>
    <submittedName>
        <fullName evidence="6">Uncharacterized protein</fullName>
    </submittedName>
</protein>
<dbReference type="PROSITE" id="PS50090">
    <property type="entry name" value="MYB_LIKE"/>
    <property type="match status" value="1"/>
</dbReference>
<evidence type="ECO:0000313" key="6">
    <source>
        <dbReference type="EMBL" id="KAJ9563995.1"/>
    </source>
</evidence>
<dbReference type="SUPFAM" id="SSF46689">
    <property type="entry name" value="Homeodomain-like"/>
    <property type="match status" value="1"/>
</dbReference>
<dbReference type="Gene3D" id="1.10.10.60">
    <property type="entry name" value="Homeodomain-like"/>
    <property type="match status" value="1"/>
</dbReference>
<dbReference type="Proteomes" id="UP001172457">
    <property type="component" value="Chromosome 2"/>
</dbReference>
<dbReference type="InterPro" id="IPR017930">
    <property type="entry name" value="Myb_dom"/>
</dbReference>
<evidence type="ECO:0000259" key="4">
    <source>
        <dbReference type="PROSITE" id="PS50090"/>
    </source>
</evidence>
<keyword evidence="7" id="KW-1185">Reference proteome</keyword>
<evidence type="ECO:0000313" key="7">
    <source>
        <dbReference type="Proteomes" id="UP001172457"/>
    </source>
</evidence>
<feature type="region of interest" description="Disordered" evidence="3">
    <location>
        <begin position="116"/>
        <end position="139"/>
    </location>
</feature>
<comment type="caution">
    <text evidence="6">The sequence shown here is derived from an EMBL/GenBank/DDBJ whole genome shotgun (WGS) entry which is preliminary data.</text>
</comment>
<dbReference type="SMART" id="SM00717">
    <property type="entry name" value="SANT"/>
    <property type="match status" value="1"/>
</dbReference>
<feature type="domain" description="HTH myb-type" evidence="5">
    <location>
        <begin position="8"/>
        <end position="63"/>
    </location>
</feature>
<dbReference type="CDD" id="cd00167">
    <property type="entry name" value="SANT"/>
    <property type="match status" value="1"/>
</dbReference>
<evidence type="ECO:0000256" key="3">
    <source>
        <dbReference type="SAM" id="MobiDB-lite"/>
    </source>
</evidence>
<reference evidence="6" key="1">
    <citation type="submission" date="2023-03" db="EMBL/GenBank/DDBJ databases">
        <title>Chromosome-scale reference genome and RAD-based genetic map of yellow starthistle (Centaurea solstitialis) reveal putative structural variation and QTLs associated with invader traits.</title>
        <authorList>
            <person name="Reatini B."/>
            <person name="Cang F.A."/>
            <person name="Jiang Q."/>
            <person name="Mckibben M.T.W."/>
            <person name="Barker M.S."/>
            <person name="Rieseberg L.H."/>
            <person name="Dlugosch K.M."/>
        </authorList>
    </citation>
    <scope>NUCLEOTIDE SEQUENCE</scope>
    <source>
        <strain evidence="6">CAN-66</strain>
        <tissue evidence="6">Leaf</tissue>
    </source>
</reference>
<gene>
    <name evidence="6" type="ORF">OSB04_009155</name>
</gene>
<organism evidence="6 7">
    <name type="scientific">Centaurea solstitialis</name>
    <name type="common">yellow star-thistle</name>
    <dbReference type="NCBI Taxonomy" id="347529"/>
    <lineage>
        <taxon>Eukaryota</taxon>
        <taxon>Viridiplantae</taxon>
        <taxon>Streptophyta</taxon>
        <taxon>Embryophyta</taxon>
        <taxon>Tracheophyta</taxon>
        <taxon>Spermatophyta</taxon>
        <taxon>Magnoliopsida</taxon>
        <taxon>eudicotyledons</taxon>
        <taxon>Gunneridae</taxon>
        <taxon>Pentapetalae</taxon>
        <taxon>asterids</taxon>
        <taxon>campanulids</taxon>
        <taxon>Asterales</taxon>
        <taxon>Asteraceae</taxon>
        <taxon>Carduoideae</taxon>
        <taxon>Cardueae</taxon>
        <taxon>Centaureinae</taxon>
        <taxon>Centaurea</taxon>
    </lineage>
</organism>
<feature type="domain" description="Myb-like" evidence="4">
    <location>
        <begin position="16"/>
        <end position="59"/>
    </location>
</feature>
<comment type="subcellular location">
    <subcellularLocation>
        <location evidence="1">Nucleus</location>
    </subcellularLocation>
</comment>
<name>A0AA38TZX0_9ASTR</name>
<dbReference type="InterPro" id="IPR053106">
    <property type="entry name" value="Plant_Male-Germline_Reg_TFs"/>
</dbReference>
<accession>A0AA38TZX0</accession>
<dbReference type="PROSITE" id="PS51294">
    <property type="entry name" value="HTH_MYB"/>
    <property type="match status" value="1"/>
</dbReference>
<dbReference type="PANTHER" id="PTHR47996">
    <property type="entry name" value="TRANSCRIPTION FACTOR DUO1"/>
    <property type="match status" value="1"/>
</dbReference>
<dbReference type="Pfam" id="PF00249">
    <property type="entry name" value="Myb_DNA-binding"/>
    <property type="match status" value="1"/>
</dbReference>
<proteinExistence type="predicted"/>
<dbReference type="EMBL" id="JARYMX010000002">
    <property type="protein sequence ID" value="KAJ9563995.1"/>
    <property type="molecule type" value="Genomic_DNA"/>
</dbReference>